<comment type="subcellular location">
    <subcellularLocation>
        <location evidence="1">Cell inner membrane</location>
        <topology evidence="1">Single-pass membrane protein</topology>
        <orientation evidence="1">Periplasmic side</orientation>
    </subcellularLocation>
</comment>
<dbReference type="PANTHER" id="PTHR33446">
    <property type="entry name" value="PROTEIN TONB-RELATED"/>
    <property type="match status" value="1"/>
</dbReference>
<dbReference type="Proteomes" id="UP000321479">
    <property type="component" value="Chromosome"/>
</dbReference>
<evidence type="ECO:0000256" key="9">
    <source>
        <dbReference type="ARBA" id="ARBA00023136"/>
    </source>
</evidence>
<name>A0A5B8UZP6_9SPHI</name>
<dbReference type="AlphaFoldDB" id="A0A5B8UZP6"/>
<keyword evidence="5" id="KW-0997">Cell inner membrane</keyword>
<protein>
    <submittedName>
        <fullName evidence="12">TonB family protein</fullName>
    </submittedName>
</protein>
<keyword evidence="4" id="KW-1003">Cell membrane</keyword>
<feature type="transmembrane region" description="Helical" evidence="10">
    <location>
        <begin position="36"/>
        <end position="56"/>
    </location>
</feature>
<evidence type="ECO:0000256" key="3">
    <source>
        <dbReference type="ARBA" id="ARBA00022448"/>
    </source>
</evidence>
<dbReference type="Gene3D" id="3.30.1150.10">
    <property type="match status" value="1"/>
</dbReference>
<evidence type="ECO:0000259" key="11">
    <source>
        <dbReference type="PROSITE" id="PS52015"/>
    </source>
</evidence>
<dbReference type="InterPro" id="IPR037682">
    <property type="entry name" value="TonB_C"/>
</dbReference>
<keyword evidence="9 10" id="KW-0472">Membrane</keyword>
<feature type="transmembrane region" description="Helical" evidence="10">
    <location>
        <begin position="91"/>
        <end position="113"/>
    </location>
</feature>
<evidence type="ECO:0000256" key="2">
    <source>
        <dbReference type="ARBA" id="ARBA00006555"/>
    </source>
</evidence>
<dbReference type="GO" id="GO:0015031">
    <property type="term" value="P:protein transport"/>
    <property type="evidence" value="ECO:0007669"/>
    <property type="project" value="UniProtKB-KW"/>
</dbReference>
<keyword evidence="6 10" id="KW-0812">Transmembrane</keyword>
<dbReference type="Pfam" id="PF03544">
    <property type="entry name" value="TonB_C"/>
    <property type="match status" value="1"/>
</dbReference>
<evidence type="ECO:0000256" key="1">
    <source>
        <dbReference type="ARBA" id="ARBA00004383"/>
    </source>
</evidence>
<evidence type="ECO:0000256" key="7">
    <source>
        <dbReference type="ARBA" id="ARBA00022927"/>
    </source>
</evidence>
<reference evidence="12 13" key="1">
    <citation type="journal article" date="2017" name="Curr. Microbiol.">
        <title>Mucilaginibacter ginsenosidivorans sp. nov., Isolated from Soil of Ginseng Field.</title>
        <authorList>
            <person name="Kim M.M."/>
            <person name="Siddiqi M.Z."/>
            <person name="Im W.T."/>
        </authorList>
    </citation>
    <scope>NUCLEOTIDE SEQUENCE [LARGE SCALE GENOMIC DNA]</scope>
    <source>
        <strain evidence="12 13">Gsoil 3017</strain>
    </source>
</reference>
<sequence>MQTTQYIVLANVYIAVFLGFYILFLRKETFFQLNRAYLLGSVLLSFTLPVIQAGWLQQTDLARQLKIIYLKPVTILAHPVSVAQTWTPMEIIFLLYIFGVAILSIYLLGRLLIVLRIINRADTSAPWSFFRKINLGGSSNPLICEHENIHAAQWHTVDVLLMEIVVIINWFNPAVYLLRKEIKNVHEFIADEGALRRANNKKEYALLLFSQTFETPTNTLVNTFFNQNLLKQRIMMIQRNKSQKKALVKYGCAIPLIALMLILSSAANGGPAGGSVADGKPSQTKQKKHEEPVFTAVEQAPTFPGGMNKFYEFLGRTIRYPTLMKEKKVQGRVFLNFIIEKDGSLSHIKVLREPGYGAGKEAVRAMSLCPKWNPGIQNGRKVRVEYNVPINFALEDVKG</sequence>
<evidence type="ECO:0000256" key="10">
    <source>
        <dbReference type="SAM" id="Phobius"/>
    </source>
</evidence>
<dbReference type="PANTHER" id="PTHR33446:SF2">
    <property type="entry name" value="PROTEIN TONB"/>
    <property type="match status" value="1"/>
</dbReference>
<organism evidence="12 13">
    <name type="scientific">Mucilaginibacter ginsenosidivorans</name>
    <dbReference type="NCBI Taxonomy" id="398053"/>
    <lineage>
        <taxon>Bacteria</taxon>
        <taxon>Pseudomonadati</taxon>
        <taxon>Bacteroidota</taxon>
        <taxon>Sphingobacteriia</taxon>
        <taxon>Sphingobacteriales</taxon>
        <taxon>Sphingobacteriaceae</taxon>
        <taxon>Mucilaginibacter</taxon>
    </lineage>
</organism>
<dbReference type="InterPro" id="IPR051045">
    <property type="entry name" value="TonB-dependent_transducer"/>
</dbReference>
<comment type="similarity">
    <text evidence="2">Belongs to the TonB family.</text>
</comment>
<evidence type="ECO:0000256" key="5">
    <source>
        <dbReference type="ARBA" id="ARBA00022519"/>
    </source>
</evidence>
<dbReference type="RefSeq" id="WP_147033408.1">
    <property type="nucleotide sequence ID" value="NZ_CP042436.1"/>
</dbReference>
<dbReference type="Pfam" id="PF05569">
    <property type="entry name" value="Peptidase_M56"/>
    <property type="match status" value="1"/>
</dbReference>
<evidence type="ECO:0000313" key="13">
    <source>
        <dbReference type="Proteomes" id="UP000321479"/>
    </source>
</evidence>
<keyword evidence="7" id="KW-0653">Protein transport</keyword>
<feature type="transmembrane region" description="Helical" evidence="10">
    <location>
        <begin position="246"/>
        <end position="267"/>
    </location>
</feature>
<proteinExistence type="inferred from homology"/>
<evidence type="ECO:0000313" key="12">
    <source>
        <dbReference type="EMBL" id="QEC64574.1"/>
    </source>
</evidence>
<dbReference type="SUPFAM" id="SSF74653">
    <property type="entry name" value="TolA/TonB C-terminal domain"/>
    <property type="match status" value="1"/>
</dbReference>
<accession>A0A5B8UZP6</accession>
<dbReference type="EMBL" id="CP042436">
    <property type="protein sequence ID" value="QEC64574.1"/>
    <property type="molecule type" value="Genomic_DNA"/>
</dbReference>
<dbReference type="InterPro" id="IPR006260">
    <property type="entry name" value="TonB/TolA_C"/>
</dbReference>
<keyword evidence="13" id="KW-1185">Reference proteome</keyword>
<dbReference type="GO" id="GO:0031992">
    <property type="term" value="F:energy transducer activity"/>
    <property type="evidence" value="ECO:0007669"/>
    <property type="project" value="TreeGrafter"/>
</dbReference>
<dbReference type="GO" id="GO:0098797">
    <property type="term" value="C:plasma membrane protein complex"/>
    <property type="evidence" value="ECO:0007669"/>
    <property type="project" value="TreeGrafter"/>
</dbReference>
<gene>
    <name evidence="12" type="ORF">FRZ54_19020</name>
</gene>
<keyword evidence="8 10" id="KW-1133">Transmembrane helix</keyword>
<dbReference type="NCBIfam" id="TIGR01352">
    <property type="entry name" value="tonB_Cterm"/>
    <property type="match status" value="1"/>
</dbReference>
<feature type="domain" description="TonB C-terminal" evidence="11">
    <location>
        <begin position="305"/>
        <end position="399"/>
    </location>
</feature>
<dbReference type="GO" id="GO:0055085">
    <property type="term" value="P:transmembrane transport"/>
    <property type="evidence" value="ECO:0007669"/>
    <property type="project" value="InterPro"/>
</dbReference>
<dbReference type="KEGG" id="mgin:FRZ54_19020"/>
<dbReference type="OrthoDB" id="649093at2"/>
<evidence type="ECO:0000256" key="4">
    <source>
        <dbReference type="ARBA" id="ARBA00022475"/>
    </source>
</evidence>
<evidence type="ECO:0000256" key="6">
    <source>
        <dbReference type="ARBA" id="ARBA00022692"/>
    </source>
</evidence>
<evidence type="ECO:0000256" key="8">
    <source>
        <dbReference type="ARBA" id="ARBA00022989"/>
    </source>
</evidence>
<feature type="transmembrane region" description="Helical" evidence="10">
    <location>
        <begin position="6"/>
        <end position="24"/>
    </location>
</feature>
<dbReference type="PROSITE" id="PS52015">
    <property type="entry name" value="TONB_CTD"/>
    <property type="match status" value="1"/>
</dbReference>
<keyword evidence="3" id="KW-0813">Transport</keyword>
<dbReference type="InterPro" id="IPR008756">
    <property type="entry name" value="Peptidase_M56"/>
</dbReference>